<evidence type="ECO:0000313" key="1">
    <source>
        <dbReference type="EMBL" id="KAI8523146.1"/>
    </source>
</evidence>
<gene>
    <name evidence="1" type="ORF">RHMOL_Rhmol13G0051400</name>
</gene>
<comment type="caution">
    <text evidence="1">The sequence shown here is derived from an EMBL/GenBank/DDBJ whole genome shotgun (WGS) entry which is preliminary data.</text>
</comment>
<accession>A0ACC0L4H6</accession>
<dbReference type="EMBL" id="CM046400">
    <property type="protein sequence ID" value="KAI8523146.1"/>
    <property type="molecule type" value="Genomic_DNA"/>
</dbReference>
<keyword evidence="2" id="KW-1185">Reference proteome</keyword>
<sequence length="854" mass="99279">MRARKKSPAIAVKKTIDQKEDDDGETQIKETEQEKNDIETPQKRRASQKSPVKKTQSTRITRNQDDDGETQIKEAEQEKNKNKQTGNEEEDEEDERKTRRKTRKKVRKTRWKIRKMWKMLRKTRRKTSLSRSNLVSLLRLLKRRKFTPVQVREIKKTPFANLLFAMTKPEMNELFVRKSDEITLKLVEKYKGEGYFDLGGKLVKISVKDLTRIFGIKSGPITIHLQGNPRRPISDFLDRVFKKEKEMLVSRMKIFLRKAFTKHSSESAQDIARVLMLLVLATIFVPLSQPKLSWAYCPFIEDLNTSTTYAWSTFITEYLVKELDTKHTNPTTVGGCVLGLLYWLCEHTSIMNMQQSKDHCPRFMKWDMSDLPEALAQTPLEFLNPEMDDDTRECSLDHDGSKSENDEGVEETNNDTNNLISDLLKEIDRLKEESKEKDKKSGQYMLKRLLQEEIVQKEIEIGGLYVNNDLLEEKLEKSEKDKASLEDGLDDIVTHMITQEYHDKEEDKEKRQEDEESKEGGVDRSISERVEIATGLHDDGLDDMLTHMVTQEYHIRCYVAISVCISDKEGDIKKRQEDEESKEGGVDRTISERVEISTGLHDEILPDEVIDKTICQIFKDTQEGERKEKKKRKRGQDDIDSPSMVKDLKGKDDRTVKTEEGFIYYRKNQKERKKSNSVFEMTKLFNYISKEDMELLDTIYEFEKGDKKAFVWYNQANDDTVTIEDILNLLNEGDIGNTKEYVEEQMKKLTLGKLPSFELFPTPKPTLFPTNTLSASISSVDDAPQQQPGSVDCGIIVCYIIKQLSERKPVPTYLTVENLKKFRAELIHIFLNDKPRTWSTEEWKSKQLMHGMAV</sequence>
<name>A0ACC0L4H6_RHOML</name>
<organism evidence="1 2">
    <name type="scientific">Rhododendron molle</name>
    <name type="common">Chinese azalea</name>
    <name type="synonym">Azalea mollis</name>
    <dbReference type="NCBI Taxonomy" id="49168"/>
    <lineage>
        <taxon>Eukaryota</taxon>
        <taxon>Viridiplantae</taxon>
        <taxon>Streptophyta</taxon>
        <taxon>Embryophyta</taxon>
        <taxon>Tracheophyta</taxon>
        <taxon>Spermatophyta</taxon>
        <taxon>Magnoliopsida</taxon>
        <taxon>eudicotyledons</taxon>
        <taxon>Gunneridae</taxon>
        <taxon>Pentapetalae</taxon>
        <taxon>asterids</taxon>
        <taxon>Ericales</taxon>
        <taxon>Ericaceae</taxon>
        <taxon>Ericoideae</taxon>
        <taxon>Rhodoreae</taxon>
        <taxon>Rhododendron</taxon>
    </lineage>
</organism>
<dbReference type="Proteomes" id="UP001062846">
    <property type="component" value="Chromosome 13"/>
</dbReference>
<reference evidence="1" key="1">
    <citation type="submission" date="2022-02" db="EMBL/GenBank/DDBJ databases">
        <title>Plant Genome Project.</title>
        <authorList>
            <person name="Zhang R.-G."/>
        </authorList>
    </citation>
    <scope>NUCLEOTIDE SEQUENCE</scope>
    <source>
        <strain evidence="1">AT1</strain>
    </source>
</reference>
<protein>
    <submittedName>
        <fullName evidence="1">Uncharacterized protein</fullName>
    </submittedName>
</protein>
<proteinExistence type="predicted"/>
<evidence type="ECO:0000313" key="2">
    <source>
        <dbReference type="Proteomes" id="UP001062846"/>
    </source>
</evidence>